<keyword evidence="7 9" id="KW-0539">Nucleus</keyword>
<evidence type="ECO:0000256" key="10">
    <source>
        <dbReference type="SAM" id="MobiDB-lite"/>
    </source>
</evidence>
<protein>
    <recommendedName>
        <fullName evidence="3 9">Mediator of RNA polymerase II transcription subunit 16</fullName>
    </recommendedName>
    <alternativeName>
        <fullName evidence="8 9">Mediator complex subunit 16</fullName>
    </alternativeName>
</protein>
<feature type="domain" description="Globin" evidence="11">
    <location>
        <begin position="1230"/>
        <end position="1364"/>
    </location>
</feature>
<dbReference type="Pfam" id="PF11635">
    <property type="entry name" value="Med16_N"/>
    <property type="match status" value="1"/>
</dbReference>
<feature type="compositionally biased region" description="Low complexity" evidence="10">
    <location>
        <begin position="1429"/>
        <end position="1440"/>
    </location>
</feature>
<keyword evidence="6 9" id="KW-0804">Transcription</keyword>
<evidence type="ECO:0000256" key="2">
    <source>
        <dbReference type="ARBA" id="ARBA00006543"/>
    </source>
</evidence>
<dbReference type="InterPro" id="IPR021665">
    <property type="entry name" value="Mediator_Med16_N"/>
</dbReference>
<dbReference type="SUPFAM" id="SSF46458">
    <property type="entry name" value="Globin-like"/>
    <property type="match status" value="1"/>
</dbReference>
<evidence type="ECO:0000313" key="13">
    <source>
        <dbReference type="Proteomes" id="UP000307173"/>
    </source>
</evidence>
<name>A0A4T0X1C2_9ASCO</name>
<comment type="similarity">
    <text evidence="2 9">Belongs to the Mediator complex subunit 16 family.</text>
</comment>
<dbReference type="InterPro" id="IPR009050">
    <property type="entry name" value="Globin-like_sf"/>
</dbReference>
<dbReference type="PANTHER" id="PTHR13224">
    <property type="entry name" value="THYROID HORMONE RECEPTOR-ASSOCIATED PROTEIN-RELATED"/>
    <property type="match status" value="1"/>
</dbReference>
<dbReference type="InterPro" id="IPR000971">
    <property type="entry name" value="Globin"/>
</dbReference>
<feature type="region of interest" description="Disordered" evidence="10">
    <location>
        <begin position="1195"/>
        <end position="1218"/>
    </location>
</feature>
<dbReference type="EMBL" id="SELW01000391">
    <property type="protein sequence ID" value="TID28564.1"/>
    <property type="molecule type" value="Genomic_DNA"/>
</dbReference>
<dbReference type="CDD" id="cd01040">
    <property type="entry name" value="Mb-like"/>
    <property type="match status" value="1"/>
</dbReference>
<dbReference type="GO" id="GO:0045893">
    <property type="term" value="P:positive regulation of DNA-templated transcription"/>
    <property type="evidence" value="ECO:0007669"/>
    <property type="project" value="TreeGrafter"/>
</dbReference>
<evidence type="ECO:0000313" key="12">
    <source>
        <dbReference type="EMBL" id="TID28564.1"/>
    </source>
</evidence>
<feature type="region of interest" description="Disordered" evidence="10">
    <location>
        <begin position="1429"/>
        <end position="1454"/>
    </location>
</feature>
<evidence type="ECO:0000256" key="3">
    <source>
        <dbReference type="ARBA" id="ARBA00019614"/>
    </source>
</evidence>
<comment type="subunit">
    <text evidence="9">Component of the Mediator complex.</text>
</comment>
<comment type="caution">
    <text evidence="12">The sequence shown here is derived from an EMBL/GenBank/DDBJ whole genome shotgun (WGS) entry which is preliminary data.</text>
</comment>
<evidence type="ECO:0000256" key="9">
    <source>
        <dbReference type="RuleBase" id="RU364149"/>
    </source>
</evidence>
<evidence type="ECO:0000259" key="11">
    <source>
        <dbReference type="PROSITE" id="PS01033"/>
    </source>
</evidence>
<dbReference type="GO" id="GO:0016592">
    <property type="term" value="C:mediator complex"/>
    <property type="evidence" value="ECO:0007669"/>
    <property type="project" value="InterPro"/>
</dbReference>
<evidence type="ECO:0000256" key="6">
    <source>
        <dbReference type="ARBA" id="ARBA00023163"/>
    </source>
</evidence>
<evidence type="ECO:0000256" key="8">
    <source>
        <dbReference type="ARBA" id="ARBA00032015"/>
    </source>
</evidence>
<evidence type="ECO:0000256" key="7">
    <source>
        <dbReference type="ARBA" id="ARBA00023242"/>
    </source>
</evidence>
<dbReference type="Gene3D" id="1.10.490.10">
    <property type="entry name" value="Globins"/>
    <property type="match status" value="1"/>
</dbReference>
<accession>A0A4T0X1C2</accession>
<dbReference type="OrthoDB" id="4139168at2759"/>
<keyword evidence="5 9" id="KW-0010">Activator</keyword>
<organism evidence="12 13">
    <name type="scientific">Pichia inconspicua</name>
    <dbReference type="NCBI Taxonomy" id="52247"/>
    <lineage>
        <taxon>Eukaryota</taxon>
        <taxon>Fungi</taxon>
        <taxon>Dikarya</taxon>
        <taxon>Ascomycota</taxon>
        <taxon>Saccharomycotina</taxon>
        <taxon>Pichiomycetes</taxon>
        <taxon>Pichiales</taxon>
        <taxon>Pichiaceae</taxon>
        <taxon>Pichia</taxon>
    </lineage>
</organism>
<reference evidence="12 13" key="1">
    <citation type="journal article" date="2019" name="Front. Genet.">
        <title>Whole-Genome Sequencing of the Opportunistic Yeast Pathogen Candida inconspicua Uncovers Its Hybrid Origin.</title>
        <authorList>
            <person name="Mixao V."/>
            <person name="Hansen A.P."/>
            <person name="Saus E."/>
            <person name="Boekhout T."/>
            <person name="Lass-Florl C."/>
            <person name="Gabaldon T."/>
        </authorList>
    </citation>
    <scope>NUCLEOTIDE SEQUENCE [LARGE SCALE GENOMIC DNA]</scope>
    <source>
        <strain evidence="12 13">CBS 180</strain>
    </source>
</reference>
<dbReference type="PANTHER" id="PTHR13224:SF6">
    <property type="entry name" value="MEDIATOR OF RNA POLYMERASE II TRANSCRIPTION SUBUNIT 16"/>
    <property type="match status" value="1"/>
</dbReference>
<dbReference type="InterPro" id="IPR044399">
    <property type="entry name" value="Mb-like_M"/>
</dbReference>
<dbReference type="Pfam" id="PF00042">
    <property type="entry name" value="Globin"/>
    <property type="match status" value="1"/>
</dbReference>
<dbReference type="InterPro" id="IPR012292">
    <property type="entry name" value="Globin/Proto"/>
</dbReference>
<dbReference type="PROSITE" id="PS01033">
    <property type="entry name" value="GLOBIN"/>
    <property type="match status" value="1"/>
</dbReference>
<dbReference type="InterPro" id="IPR048338">
    <property type="entry name" value="Mediator_Med16"/>
</dbReference>
<evidence type="ECO:0000256" key="5">
    <source>
        <dbReference type="ARBA" id="ARBA00023159"/>
    </source>
</evidence>
<comment type="function">
    <text evidence="9">Component of the Mediator complex, a coactivator involved in the regulated transcription of nearly all RNA polymerase II-dependent genes. Mediator functions as a bridge to convey information from gene-specific regulatory proteins to the basal RNA polymerase II transcription machinery. Mediator is recruited to promoters by direct interactions with regulatory proteins and serves as a scaffold for the assembly of a functional preinitiation complex with RNA polymerase II and the general transcription factors.</text>
</comment>
<comment type="subcellular location">
    <subcellularLocation>
        <location evidence="1 9">Nucleus</location>
    </subcellularLocation>
</comment>
<gene>
    <name evidence="9" type="primary">MED16</name>
    <name evidence="12" type="ORF">CANINC_002437</name>
</gene>
<proteinExistence type="inferred from homology"/>
<evidence type="ECO:0000256" key="1">
    <source>
        <dbReference type="ARBA" id="ARBA00004123"/>
    </source>
</evidence>
<feature type="compositionally biased region" description="Low complexity" evidence="10">
    <location>
        <begin position="1208"/>
        <end position="1218"/>
    </location>
</feature>
<evidence type="ECO:0000256" key="4">
    <source>
        <dbReference type="ARBA" id="ARBA00023015"/>
    </source>
</evidence>
<dbReference type="Proteomes" id="UP000307173">
    <property type="component" value="Unassembled WGS sequence"/>
</dbReference>
<dbReference type="GO" id="GO:0020037">
    <property type="term" value="F:heme binding"/>
    <property type="evidence" value="ECO:0007669"/>
    <property type="project" value="InterPro"/>
</dbReference>
<sequence>MTKGLYVVSDALVDRSALKNKQNYISWSRQGHIAYILEPENDDGFNGREGNLRLTYMECIDGFTWQLAPPTFLNISSILNHSKFDSSMHYNSFTFNKPFPPTTFVLFSNTGWDLFTADSAGAVTILVTGIKKVTDHRPNEHLATMEELNENIKQVQYSRSSFNTCEAFYSDYQTDNQNVPGNTILSAKWLNLDKMVITNNPAVRIKQDANNQVLNGCASKMGAASDDTYGYYYRYNISQHKSYGPCHPLPTKQACIVVRENGEVCLFHQEDHGIDYVKVVRNLPEQNGEFISKCSIGFLADGKVVIIAYYSVSQKLRFYEIEIDWSYLKVTAKMLVDNPSYKVPDQEKIPVNFAIKKVMEKNVDNLVDGYKVTNVNAISPTYEENSNLEILISLEKNRINVTDPVNTLILRYSLMHVPMIKQIRQSFKDIASKNGIDVLTLSDSSCTLKYIQRLEINDSVMSIETLHLDMYIGLTLSTGIIKLFDRANFKEIENKFSASYKHKDPEVTLPESVSTLLDAGFEFPSMQIQPVYSHISPNLCAYVSLPIDKNLLQLKCAVTQNVDEQYLKRTKKGLMLSKAAVLALRHTTACYFGYFTDDLVATIRNDLVILSRLISESFASRLRISILQEAHRAINLNIDIPHKQSDKMTQSQPLQKLLMLQLSLGTSKNWKQTKSGKVALALVNLRYISSSVLYTLHTIYSNLQRFARKGYPALDTLVNAKMREECIVSVIGPMRWCMDYIVLLSQELMELDSAFKSQNTKKVESLINNSIVAPLILGKIPRSFLVSSIANIKRLFTFFQKFIEKIDPNIAAKITAENPLGAFDVVEDILMNEDDSVIQVKFAGDISNDKMMGVNSKSTKAIITQPTVEAYYRIGEMIKRLPVSLTMFEKFLTDADAPLRNIKLDAPMSLAVEQQIVCQGHVSRNFIDTIQKLCDVFGKTVLGYPGTRASDLYFYDVSWLGFDMLDDEFDDDLMDVEVVNSSKENLEMIDADNDITKKSDEVIQPFTDIRKTRAEYHKLLTRSVRHGGVVDYLRKEWVSPDDIMKCLGEYDRKNGSSTTTTISSHTKTAYMPPLTSMNERKPILRKCIRCGFISLVHDEVMFVPNISSLNVESKTPSKTLERINSNETTSLLSRTITATSINSQASVNTSFESNWLPNSFVISQKKYNISLKLNKNEIVMLRKSWAIVTSTEARTDDDDDSSLKRLNSRTSSIGTNSSSQSISIASATNASTSNVKTRQFNSADFSSYLFCIQFYNNLLSMIPDIERIIPNIKHQAASFAGVIQVAIDSLEDLSKMKESLLNLGHLHARILGIDAPWFKTMGYALIKTFQDWFGNSPESFPLELEEAWIKLYCFLANSILQGGIDPVIEYNMVNNKAKDFTNESINEEYFEENENNLPTSTDKLYGASSLAESVLKKNAINRTLSNHSFSSFSQQSSTSTPPLPSAPSQKKSYMSNVATKNINKFAKKRGEKEDCTIM</sequence>
<dbReference type="GO" id="GO:0019825">
    <property type="term" value="F:oxygen binding"/>
    <property type="evidence" value="ECO:0007669"/>
    <property type="project" value="InterPro"/>
</dbReference>
<dbReference type="STRING" id="52247.A0A4T0X1C2"/>
<keyword evidence="4 9" id="KW-0805">Transcription regulation</keyword>
<keyword evidence="13" id="KW-1185">Reference proteome</keyword>